<keyword evidence="3" id="KW-0520">NAD</keyword>
<dbReference type="Proteomes" id="UP000184346">
    <property type="component" value="Unassembled WGS sequence"/>
</dbReference>
<dbReference type="GO" id="GO:0005737">
    <property type="term" value="C:cytoplasm"/>
    <property type="evidence" value="ECO:0007669"/>
    <property type="project" value="TreeGrafter"/>
</dbReference>
<dbReference type="InterPro" id="IPR012394">
    <property type="entry name" value="Aldehyde_DH_NAD(P)"/>
</dbReference>
<evidence type="ECO:0000256" key="4">
    <source>
        <dbReference type="PIRNR" id="PIRNR036492"/>
    </source>
</evidence>
<dbReference type="GO" id="GO:0006081">
    <property type="term" value="P:aldehyde metabolic process"/>
    <property type="evidence" value="ECO:0007669"/>
    <property type="project" value="InterPro"/>
</dbReference>
<dbReference type="SUPFAM" id="SSF53720">
    <property type="entry name" value="ALDH-like"/>
    <property type="match status" value="1"/>
</dbReference>
<dbReference type="PROSITE" id="PS00687">
    <property type="entry name" value="ALDEHYDE_DEHYDR_GLU"/>
    <property type="match status" value="1"/>
</dbReference>
<dbReference type="FunFam" id="3.40.309.10:FF:000003">
    <property type="entry name" value="Aldehyde dehydrogenase"/>
    <property type="match status" value="1"/>
</dbReference>
<dbReference type="STRING" id="1121942.SAMN02745148_01211"/>
<dbReference type="InterPro" id="IPR016161">
    <property type="entry name" value="Ald_DH/histidinol_DH"/>
</dbReference>
<gene>
    <name evidence="9" type="ORF">SAMN02745148_01211</name>
</gene>
<dbReference type="EMBL" id="FQUJ01000004">
    <property type="protein sequence ID" value="SHE80830.1"/>
    <property type="molecule type" value="Genomic_DNA"/>
</dbReference>
<keyword evidence="2 4" id="KW-0560">Oxidoreductase</keyword>
<dbReference type="PANTHER" id="PTHR43570">
    <property type="entry name" value="ALDEHYDE DEHYDROGENASE"/>
    <property type="match status" value="1"/>
</dbReference>
<accession>A0A1M4WI35</accession>
<dbReference type="Pfam" id="PF00171">
    <property type="entry name" value="Aldedh"/>
    <property type="match status" value="1"/>
</dbReference>
<dbReference type="InterPro" id="IPR029510">
    <property type="entry name" value="Ald_DH_CS_GLU"/>
</dbReference>
<evidence type="ECO:0000256" key="1">
    <source>
        <dbReference type="ARBA" id="ARBA00009986"/>
    </source>
</evidence>
<proteinExistence type="inferred from homology"/>
<dbReference type="Gene3D" id="3.40.605.10">
    <property type="entry name" value="Aldehyde Dehydrogenase, Chain A, domain 1"/>
    <property type="match status" value="1"/>
</dbReference>
<feature type="active site" evidence="5 6">
    <location>
        <position position="222"/>
    </location>
</feature>
<dbReference type="CDD" id="cd07133">
    <property type="entry name" value="ALDH_CALDH_CalB"/>
    <property type="match status" value="1"/>
</dbReference>
<sequence>MTASLPETPHRLERMQHLFEAQRQAYEHEPVPEAAQRIDHLRALRASLVRHQEALIEAIDRDYGRRSGDETRLAEILPTAQGIDYAVKRVRHWMKPSRRRVGLAFQPGKARVVYQPLGVVGIIVPWNYPFYLALGPLTAALAAGNRAMLKMSEFTPATAEVVARLLDEVFDETQVAVVTGEAEVGKAFSQLPFDHLLFTGSTAVGRQVMRAAAANLTPVTLELGGKSPAIVSRNVPIEHAAERIAFGKGLNAGQTCVAPDYVLCPRERVDELVEALRRQFTSLYPALHDNPDYTWIVNDRQHGRLKGYLDDALAKGARAIAINPAEEEFDDVRVMPPTLVLDVDDTMRLMQEEIFGPLLPIVPVDSLEDAMSYVARRPRPLALYYFGYDRAEQRRLMSHTHAGGMCVNDSVLHVAQEDLPFGGIGASGMGHYHGHEGFLTFSKAKGVFIKQRLNTARLIYPPYGGRLQRLIYHWFLR</sequence>
<evidence type="ECO:0000256" key="7">
    <source>
        <dbReference type="RuleBase" id="RU003345"/>
    </source>
</evidence>
<dbReference type="RefSeq" id="WP_072820751.1">
    <property type="nucleotide sequence ID" value="NZ_FQUJ01000004.1"/>
</dbReference>
<dbReference type="PIRSF" id="PIRSF036492">
    <property type="entry name" value="ALDH"/>
    <property type="match status" value="1"/>
</dbReference>
<evidence type="ECO:0000313" key="9">
    <source>
        <dbReference type="EMBL" id="SHE80830.1"/>
    </source>
</evidence>
<feature type="active site" evidence="5">
    <location>
        <position position="256"/>
    </location>
</feature>
<dbReference type="PANTHER" id="PTHR43570:SF20">
    <property type="entry name" value="ALDEHYDE DEHYDROGENASE ALDX-RELATED"/>
    <property type="match status" value="1"/>
</dbReference>
<dbReference type="AlphaFoldDB" id="A0A1M4WI35"/>
<reference evidence="9 10" key="1">
    <citation type="submission" date="2016-11" db="EMBL/GenBank/DDBJ databases">
        <authorList>
            <person name="Jaros S."/>
            <person name="Januszkiewicz K."/>
            <person name="Wedrychowicz H."/>
        </authorList>
    </citation>
    <scope>NUCLEOTIDE SEQUENCE [LARGE SCALE GENOMIC DNA]</scope>
    <source>
        <strain evidence="9 10">DSM 19980</strain>
    </source>
</reference>
<dbReference type="GO" id="GO:0004029">
    <property type="term" value="F:aldehyde dehydrogenase (NAD+) activity"/>
    <property type="evidence" value="ECO:0007669"/>
    <property type="project" value="TreeGrafter"/>
</dbReference>
<dbReference type="FunFam" id="3.40.605.10:FF:000004">
    <property type="entry name" value="Aldehyde dehydrogenase"/>
    <property type="match status" value="1"/>
</dbReference>
<evidence type="ECO:0000256" key="3">
    <source>
        <dbReference type="ARBA" id="ARBA00023027"/>
    </source>
</evidence>
<name>A0A1M4WI35_9GAMM</name>
<evidence type="ECO:0000256" key="5">
    <source>
        <dbReference type="PIRSR" id="PIRSR036492-1"/>
    </source>
</evidence>
<evidence type="ECO:0000259" key="8">
    <source>
        <dbReference type="Pfam" id="PF00171"/>
    </source>
</evidence>
<keyword evidence="10" id="KW-1185">Reference proteome</keyword>
<evidence type="ECO:0000256" key="6">
    <source>
        <dbReference type="PROSITE-ProRule" id="PRU10007"/>
    </source>
</evidence>
<dbReference type="InterPro" id="IPR016162">
    <property type="entry name" value="Ald_DH_N"/>
</dbReference>
<comment type="similarity">
    <text evidence="1 4 7">Belongs to the aldehyde dehydrogenase family.</text>
</comment>
<evidence type="ECO:0000313" key="10">
    <source>
        <dbReference type="Proteomes" id="UP000184346"/>
    </source>
</evidence>
<dbReference type="InterPro" id="IPR016163">
    <property type="entry name" value="Ald_DH_C"/>
</dbReference>
<organism evidence="9 10">
    <name type="scientific">Modicisalibacter ilicicola DSM 19980</name>
    <dbReference type="NCBI Taxonomy" id="1121942"/>
    <lineage>
        <taxon>Bacteria</taxon>
        <taxon>Pseudomonadati</taxon>
        <taxon>Pseudomonadota</taxon>
        <taxon>Gammaproteobacteria</taxon>
        <taxon>Oceanospirillales</taxon>
        <taxon>Halomonadaceae</taxon>
        <taxon>Modicisalibacter</taxon>
    </lineage>
</organism>
<dbReference type="OrthoDB" id="9812625at2"/>
<evidence type="ECO:0000256" key="2">
    <source>
        <dbReference type="ARBA" id="ARBA00023002"/>
    </source>
</evidence>
<dbReference type="InterPro" id="IPR015590">
    <property type="entry name" value="Aldehyde_DH_dom"/>
</dbReference>
<feature type="domain" description="Aldehyde dehydrogenase" evidence="8">
    <location>
        <begin position="19"/>
        <end position="446"/>
    </location>
</feature>
<protein>
    <recommendedName>
        <fullName evidence="4">Aldehyde dehydrogenase</fullName>
    </recommendedName>
</protein>
<dbReference type="Gene3D" id="3.40.309.10">
    <property type="entry name" value="Aldehyde Dehydrogenase, Chain A, domain 2"/>
    <property type="match status" value="1"/>
</dbReference>